<dbReference type="RefSeq" id="WP_133574797.1">
    <property type="nucleotide sequence ID" value="NZ_SNYC01000003.1"/>
</dbReference>
<protein>
    <recommendedName>
        <fullName evidence="4">Peptidase C39-like protein</fullName>
    </recommendedName>
</protein>
<sequence>MILKKHFLFLLLMITGFAISYAQKKTTHKPRAKSIHDAAVNHKQIYNSSCIPMSVELVLKYNKKVLPDYYKLQNNWKEKTDGTFNNFDGKTIEGIQFKHQFNLKRGDSFPFNQLFKTIDAELTAGRKVIISLPSGYNFWHMYVIDGKADSGDYIAYSRYFNDNNLITMQNIKKLIFEVKGTDILTYRILN</sequence>
<reference evidence="2 3" key="1">
    <citation type="submission" date="2019-03" db="EMBL/GenBank/DDBJ databases">
        <title>Genomic Encyclopedia of Archaeal and Bacterial Type Strains, Phase II (KMG-II): from individual species to whole genera.</title>
        <authorList>
            <person name="Goeker M."/>
        </authorList>
    </citation>
    <scope>NUCLEOTIDE SEQUENCE [LARGE SCALE GENOMIC DNA]</scope>
    <source>
        <strain evidence="2 3">DSM 19035</strain>
    </source>
</reference>
<proteinExistence type="predicted"/>
<evidence type="ECO:0000313" key="3">
    <source>
        <dbReference type="Proteomes" id="UP000295620"/>
    </source>
</evidence>
<keyword evidence="3" id="KW-1185">Reference proteome</keyword>
<name>A0A4R6T042_9SPHI</name>
<gene>
    <name evidence="2" type="ORF">ATK78_0880</name>
</gene>
<evidence type="ECO:0008006" key="4">
    <source>
        <dbReference type="Google" id="ProtNLM"/>
    </source>
</evidence>
<organism evidence="2 3">
    <name type="scientific">Pedobacter metabolipauper</name>
    <dbReference type="NCBI Taxonomy" id="425513"/>
    <lineage>
        <taxon>Bacteria</taxon>
        <taxon>Pseudomonadati</taxon>
        <taxon>Bacteroidota</taxon>
        <taxon>Sphingobacteriia</taxon>
        <taxon>Sphingobacteriales</taxon>
        <taxon>Sphingobacteriaceae</taxon>
        <taxon>Pedobacter</taxon>
    </lineage>
</organism>
<feature type="signal peptide" evidence="1">
    <location>
        <begin position="1"/>
        <end position="22"/>
    </location>
</feature>
<accession>A0A4R6T042</accession>
<dbReference type="OrthoDB" id="704168at2"/>
<evidence type="ECO:0000313" key="2">
    <source>
        <dbReference type="EMBL" id="TDQ11752.1"/>
    </source>
</evidence>
<dbReference type="EMBL" id="SNYC01000003">
    <property type="protein sequence ID" value="TDQ11752.1"/>
    <property type="molecule type" value="Genomic_DNA"/>
</dbReference>
<dbReference type="Proteomes" id="UP000295620">
    <property type="component" value="Unassembled WGS sequence"/>
</dbReference>
<feature type="chain" id="PRO_5020763357" description="Peptidase C39-like protein" evidence="1">
    <location>
        <begin position="23"/>
        <end position="190"/>
    </location>
</feature>
<keyword evidence="1" id="KW-0732">Signal</keyword>
<evidence type="ECO:0000256" key="1">
    <source>
        <dbReference type="SAM" id="SignalP"/>
    </source>
</evidence>
<dbReference type="AlphaFoldDB" id="A0A4R6T042"/>
<comment type="caution">
    <text evidence="2">The sequence shown here is derived from an EMBL/GenBank/DDBJ whole genome shotgun (WGS) entry which is preliminary data.</text>
</comment>